<evidence type="ECO:0000256" key="3">
    <source>
        <dbReference type="ARBA" id="ARBA00022970"/>
    </source>
</evidence>
<evidence type="ECO:0000256" key="1">
    <source>
        <dbReference type="ARBA" id="ARBA00005417"/>
    </source>
</evidence>
<dbReference type="EMBL" id="LAZR01050069">
    <property type="protein sequence ID" value="KKK88186.1"/>
    <property type="molecule type" value="Genomic_DNA"/>
</dbReference>
<organism evidence="4">
    <name type="scientific">marine sediment metagenome</name>
    <dbReference type="NCBI Taxonomy" id="412755"/>
    <lineage>
        <taxon>unclassified sequences</taxon>
        <taxon>metagenomes</taxon>
        <taxon>ecological metagenomes</taxon>
    </lineage>
</organism>
<keyword evidence="2" id="KW-0813">Transport</keyword>
<feature type="non-terminal residue" evidence="4">
    <location>
        <position position="1"/>
    </location>
</feature>
<protein>
    <recommendedName>
        <fullName evidence="5">Branched-chain amino acid ATP-binding cassette transporter C-terminal domain-containing protein</fullName>
    </recommendedName>
</protein>
<keyword evidence="3" id="KW-0029">Amino-acid transport</keyword>
<evidence type="ECO:0000313" key="4">
    <source>
        <dbReference type="EMBL" id="KKK88186.1"/>
    </source>
</evidence>
<dbReference type="PANTHER" id="PTHR43820">
    <property type="entry name" value="HIGH-AFFINITY BRANCHED-CHAIN AMINO ACID TRANSPORT ATP-BINDING PROTEIN LIVF"/>
    <property type="match status" value="1"/>
</dbReference>
<dbReference type="AlphaFoldDB" id="A0A0F9BUW1"/>
<gene>
    <name evidence="4" type="ORF">LCGC14_2745720</name>
</gene>
<name>A0A0F9BUW1_9ZZZZ</name>
<dbReference type="GO" id="GO:0015807">
    <property type="term" value="P:L-amino acid transport"/>
    <property type="evidence" value="ECO:0007669"/>
    <property type="project" value="TreeGrafter"/>
</dbReference>
<comment type="similarity">
    <text evidence="1">Belongs to the ABC transporter superfamily.</text>
</comment>
<dbReference type="InterPro" id="IPR027417">
    <property type="entry name" value="P-loop_NTPase"/>
</dbReference>
<evidence type="ECO:0008006" key="5">
    <source>
        <dbReference type="Google" id="ProtNLM"/>
    </source>
</evidence>
<sequence length="90" mass="9808">IGRALMTNPDLLLLDEATEGLAPILRKEIWSVISQIKKDGIATIIVDKDVKAHLGVCDQCLILAKGRVVYSGETRELAENPEIHVGYLGV</sequence>
<accession>A0A0F9BUW1</accession>
<dbReference type="GO" id="GO:0015658">
    <property type="term" value="F:branched-chain amino acid transmembrane transporter activity"/>
    <property type="evidence" value="ECO:0007669"/>
    <property type="project" value="TreeGrafter"/>
</dbReference>
<dbReference type="SUPFAM" id="SSF52540">
    <property type="entry name" value="P-loop containing nucleoside triphosphate hydrolases"/>
    <property type="match status" value="1"/>
</dbReference>
<dbReference type="InterPro" id="IPR052156">
    <property type="entry name" value="BCAA_Transport_ATP-bd_LivF"/>
</dbReference>
<dbReference type="Gene3D" id="3.40.50.300">
    <property type="entry name" value="P-loop containing nucleotide triphosphate hydrolases"/>
    <property type="match status" value="1"/>
</dbReference>
<dbReference type="PANTHER" id="PTHR43820:SF2">
    <property type="entry name" value="ABC TRANSPORTER ATP-BINDING PROTEIN"/>
    <property type="match status" value="1"/>
</dbReference>
<reference evidence="4" key="1">
    <citation type="journal article" date="2015" name="Nature">
        <title>Complex archaea that bridge the gap between prokaryotes and eukaryotes.</title>
        <authorList>
            <person name="Spang A."/>
            <person name="Saw J.H."/>
            <person name="Jorgensen S.L."/>
            <person name="Zaremba-Niedzwiedzka K."/>
            <person name="Martijn J."/>
            <person name="Lind A.E."/>
            <person name="van Eijk R."/>
            <person name="Schleper C."/>
            <person name="Guy L."/>
            <person name="Ettema T.J."/>
        </authorList>
    </citation>
    <scope>NUCLEOTIDE SEQUENCE</scope>
</reference>
<proteinExistence type="inferred from homology"/>
<evidence type="ECO:0000256" key="2">
    <source>
        <dbReference type="ARBA" id="ARBA00022448"/>
    </source>
</evidence>
<comment type="caution">
    <text evidence="4">The sequence shown here is derived from an EMBL/GenBank/DDBJ whole genome shotgun (WGS) entry which is preliminary data.</text>
</comment>